<reference evidence="7" key="1">
    <citation type="journal article" date="2020" name="Nat. Commun.">
        <title>Large-scale genome sequencing of mycorrhizal fungi provides insights into the early evolution of symbiotic traits.</title>
        <authorList>
            <person name="Miyauchi S."/>
            <person name="Kiss E."/>
            <person name="Kuo A."/>
            <person name="Drula E."/>
            <person name="Kohler A."/>
            <person name="Sanchez-Garcia M."/>
            <person name="Morin E."/>
            <person name="Andreopoulos B."/>
            <person name="Barry K.W."/>
            <person name="Bonito G."/>
            <person name="Buee M."/>
            <person name="Carver A."/>
            <person name="Chen C."/>
            <person name="Cichocki N."/>
            <person name="Clum A."/>
            <person name="Culley D."/>
            <person name="Crous P.W."/>
            <person name="Fauchery L."/>
            <person name="Girlanda M."/>
            <person name="Hayes R.D."/>
            <person name="Keri Z."/>
            <person name="LaButti K."/>
            <person name="Lipzen A."/>
            <person name="Lombard V."/>
            <person name="Magnuson J."/>
            <person name="Maillard F."/>
            <person name="Murat C."/>
            <person name="Nolan M."/>
            <person name="Ohm R.A."/>
            <person name="Pangilinan J."/>
            <person name="Pereira M.F."/>
            <person name="Perotto S."/>
            <person name="Peter M."/>
            <person name="Pfister S."/>
            <person name="Riley R."/>
            <person name="Sitrit Y."/>
            <person name="Stielow J.B."/>
            <person name="Szollosi G."/>
            <person name="Zifcakova L."/>
            <person name="Stursova M."/>
            <person name="Spatafora J.W."/>
            <person name="Tedersoo L."/>
            <person name="Vaario L.M."/>
            <person name="Yamada A."/>
            <person name="Yan M."/>
            <person name="Wang P."/>
            <person name="Xu J."/>
            <person name="Bruns T."/>
            <person name="Baldrian P."/>
            <person name="Vilgalys R."/>
            <person name="Dunand C."/>
            <person name="Henrissat B."/>
            <person name="Grigoriev I.V."/>
            <person name="Hibbett D."/>
            <person name="Nagy L.G."/>
            <person name="Martin F.M."/>
        </authorList>
    </citation>
    <scope>NUCLEOTIDE SEQUENCE</scope>
    <source>
        <strain evidence="7">UP504</strain>
    </source>
</reference>
<feature type="region of interest" description="Disordered" evidence="5">
    <location>
        <begin position="332"/>
        <end position="364"/>
    </location>
</feature>
<name>A0A9P6B576_9AGAM</name>
<keyword evidence="4" id="KW-0539">Nucleus</keyword>
<evidence type="ECO:0000256" key="5">
    <source>
        <dbReference type="SAM" id="MobiDB-lite"/>
    </source>
</evidence>
<dbReference type="InterPro" id="IPR007854">
    <property type="entry name" value="Fip1_dom"/>
</dbReference>
<dbReference type="Pfam" id="PF05182">
    <property type="entry name" value="Fip1"/>
    <property type="match status" value="1"/>
</dbReference>
<evidence type="ECO:0000259" key="6">
    <source>
        <dbReference type="Pfam" id="PF05182"/>
    </source>
</evidence>
<protein>
    <recommendedName>
        <fullName evidence="6">Pre-mRNA polyadenylation factor Fip1 domain-containing protein</fullName>
    </recommendedName>
</protein>
<comment type="similarity">
    <text evidence="2">Belongs to the FIP1 family.</text>
</comment>
<evidence type="ECO:0000313" key="8">
    <source>
        <dbReference type="Proteomes" id="UP000886523"/>
    </source>
</evidence>
<keyword evidence="3" id="KW-0507">mRNA processing</keyword>
<feature type="compositionally biased region" description="Low complexity" evidence="5">
    <location>
        <begin position="111"/>
        <end position="147"/>
    </location>
</feature>
<dbReference type="PANTHER" id="PTHR13484:SF0">
    <property type="entry name" value="PRE-MRNA 3'-END-PROCESSING FACTOR FIP1"/>
    <property type="match status" value="1"/>
</dbReference>
<dbReference type="EMBL" id="MU128938">
    <property type="protein sequence ID" value="KAF9516541.1"/>
    <property type="molecule type" value="Genomic_DNA"/>
</dbReference>
<dbReference type="GO" id="GO:0006397">
    <property type="term" value="P:mRNA processing"/>
    <property type="evidence" value="ECO:0007669"/>
    <property type="project" value="UniProtKB-KW"/>
</dbReference>
<dbReference type="PANTHER" id="PTHR13484">
    <property type="entry name" value="FIP1-LIKE 1 PROTEIN"/>
    <property type="match status" value="1"/>
</dbReference>
<feature type="compositionally biased region" description="Basic and acidic residues" evidence="5">
    <location>
        <begin position="550"/>
        <end position="599"/>
    </location>
</feature>
<sequence length="599" mass="64088">MDEDEDAFLYGDSEVPEPLSTVSEPPPESESGHHDLPLEIANGDEEEEEEEEEEEDSESDVEIIMDSVQVPRSRDFRTNQAPRGSASRTLSGTQTRPVHLTTEYTPRERGAPPTSHAAPPAPSAAAETPPIRTSSPVPLTTTPDTPPVTTLTVAPSLGEIDARPITSSSTAPIIDPTAPGMFSGIPIYDIEIQALSEKNWRRPGSDISDWFNYGFDEISWEAYCVRRRELSGLSADLKTNVLNLAGMSEEMLTNSVPPEMRSMLIAQSARMGVQQQMSFPSQFGLPQQQSGFPMQMMNPGMNMTPDMMAMGMAQHMGMGNGMGVGVSGGMGIGDGSGSQGQNAMGGPGGSSGIPQQQQPGIGDDASQIQGLESFVNPAQQFIQPMGMNAGGGDFSGMQDAGSMQQQPGFVVDTPPVVAPPTGPMRGRGRGIPPSRPFGGGVPLGPAASRASGAATPMAMGRGRYAGDGTPQLLPKRPASPLPPNVPTGPRNQQARYKDRDGGAAQVDGLDYGGGGGGNGSVVGTEERDRDERKRDKTPPSGPRKSPPVGPRKDKEKEERRAREERRPSREDRHEDKGSRKRTHSEDYEYERDSRSSKRR</sequence>
<feature type="compositionally biased region" description="Pro residues" evidence="5">
    <location>
        <begin position="477"/>
        <end position="486"/>
    </location>
</feature>
<feature type="compositionally biased region" description="Basic and acidic residues" evidence="5">
    <location>
        <begin position="524"/>
        <end position="537"/>
    </location>
</feature>
<dbReference type="GO" id="GO:0005847">
    <property type="term" value="C:mRNA cleavage and polyadenylation specificity factor complex"/>
    <property type="evidence" value="ECO:0007669"/>
    <property type="project" value="TreeGrafter"/>
</dbReference>
<dbReference type="InterPro" id="IPR051187">
    <property type="entry name" value="Pre-mRNA_3'-end_processing_reg"/>
</dbReference>
<feature type="compositionally biased region" description="Pro residues" evidence="5">
    <location>
        <begin position="539"/>
        <end position="549"/>
    </location>
</feature>
<evidence type="ECO:0000256" key="3">
    <source>
        <dbReference type="ARBA" id="ARBA00022664"/>
    </source>
</evidence>
<evidence type="ECO:0000256" key="1">
    <source>
        <dbReference type="ARBA" id="ARBA00004123"/>
    </source>
</evidence>
<feature type="compositionally biased region" description="Low complexity" evidence="5">
    <location>
        <begin position="352"/>
        <end position="362"/>
    </location>
</feature>
<proteinExistence type="inferred from homology"/>
<dbReference type="AlphaFoldDB" id="A0A9P6B576"/>
<organism evidence="7 8">
    <name type="scientific">Hydnum rufescens UP504</name>
    <dbReference type="NCBI Taxonomy" id="1448309"/>
    <lineage>
        <taxon>Eukaryota</taxon>
        <taxon>Fungi</taxon>
        <taxon>Dikarya</taxon>
        <taxon>Basidiomycota</taxon>
        <taxon>Agaricomycotina</taxon>
        <taxon>Agaricomycetes</taxon>
        <taxon>Cantharellales</taxon>
        <taxon>Hydnaceae</taxon>
        <taxon>Hydnum</taxon>
    </lineage>
</organism>
<dbReference type="Proteomes" id="UP000886523">
    <property type="component" value="Unassembled WGS sequence"/>
</dbReference>
<feature type="compositionally biased region" description="Polar residues" evidence="5">
    <location>
        <begin position="78"/>
        <end position="96"/>
    </location>
</feature>
<accession>A0A9P6B576</accession>
<comment type="caution">
    <text evidence="7">The sequence shown here is derived from an EMBL/GenBank/DDBJ whole genome shotgun (WGS) entry which is preliminary data.</text>
</comment>
<evidence type="ECO:0000256" key="2">
    <source>
        <dbReference type="ARBA" id="ARBA00007459"/>
    </source>
</evidence>
<comment type="subcellular location">
    <subcellularLocation>
        <location evidence="1">Nucleus</location>
    </subcellularLocation>
</comment>
<feature type="compositionally biased region" description="Acidic residues" evidence="5">
    <location>
        <begin position="42"/>
        <end position="63"/>
    </location>
</feature>
<evidence type="ECO:0000313" key="7">
    <source>
        <dbReference type="EMBL" id="KAF9516541.1"/>
    </source>
</evidence>
<feature type="compositionally biased region" description="Gly residues" evidence="5">
    <location>
        <begin position="332"/>
        <end position="351"/>
    </location>
</feature>
<feature type="region of interest" description="Disordered" evidence="5">
    <location>
        <begin position="1"/>
        <end position="147"/>
    </location>
</feature>
<feature type="compositionally biased region" description="Gly residues" evidence="5">
    <location>
        <begin position="510"/>
        <end position="520"/>
    </location>
</feature>
<keyword evidence="8" id="KW-1185">Reference proteome</keyword>
<feature type="domain" description="Pre-mRNA polyadenylation factor Fip1" evidence="6">
    <location>
        <begin position="189"/>
        <end position="230"/>
    </location>
</feature>
<evidence type="ECO:0000256" key="4">
    <source>
        <dbReference type="ARBA" id="ARBA00023242"/>
    </source>
</evidence>
<dbReference type="OrthoDB" id="1917198at2759"/>
<gene>
    <name evidence="7" type="ORF">BS47DRAFT_1340663</name>
</gene>
<feature type="region of interest" description="Disordered" evidence="5">
    <location>
        <begin position="383"/>
        <end position="599"/>
    </location>
</feature>